<protein>
    <recommendedName>
        <fullName evidence="3">DUF4440 domain-containing protein</fullName>
    </recommendedName>
</protein>
<evidence type="ECO:0000313" key="1">
    <source>
        <dbReference type="EMBL" id="RDH85674.1"/>
    </source>
</evidence>
<dbReference type="AlphaFoldDB" id="A0A370DMR8"/>
<organism evidence="1 2">
    <name type="scientific">endosymbiont of Galathealinum brachiosum</name>
    <dbReference type="NCBI Taxonomy" id="2200906"/>
    <lineage>
        <taxon>Bacteria</taxon>
        <taxon>Pseudomonadati</taxon>
        <taxon>Pseudomonadota</taxon>
        <taxon>Gammaproteobacteria</taxon>
        <taxon>sulfur-oxidizing symbionts</taxon>
    </lineage>
</organism>
<dbReference type="PROSITE" id="PS51257">
    <property type="entry name" value="PROKAR_LIPOPROTEIN"/>
    <property type="match status" value="1"/>
</dbReference>
<keyword evidence="2" id="KW-1185">Reference proteome</keyword>
<comment type="caution">
    <text evidence="1">The sequence shown here is derived from an EMBL/GenBank/DDBJ whole genome shotgun (WGS) entry which is preliminary data.</text>
</comment>
<gene>
    <name evidence="1" type="ORF">DIZ80_01740</name>
</gene>
<proteinExistence type="predicted"/>
<sequence>MKLNLKLFFLLTTIFISSCSDEKLSPEDEIKKYIESAKLAAENRSFSDLAELIDDNYRDQNKLDKKQLAKKAQAYFYLNQNIHLLTKINNITLQDDNNAFVVLHIAMAANIIADSNALTSLRAQVYKFELLLIKKDSWFLQQAKWQVATVKDML</sequence>
<accession>A0A370DMR8</accession>
<evidence type="ECO:0000313" key="2">
    <source>
        <dbReference type="Proteomes" id="UP000254266"/>
    </source>
</evidence>
<dbReference type="Proteomes" id="UP000254266">
    <property type="component" value="Unassembled WGS sequence"/>
</dbReference>
<reference evidence="1 2" key="1">
    <citation type="journal article" date="2018" name="ISME J.">
        <title>Endosymbiont genomes yield clues of tubeworm success.</title>
        <authorList>
            <person name="Li Y."/>
            <person name="Liles M.R."/>
            <person name="Halanych K.M."/>
        </authorList>
    </citation>
    <scope>NUCLEOTIDE SEQUENCE [LARGE SCALE GENOMIC DNA]</scope>
    <source>
        <strain evidence="1">A1464</strain>
    </source>
</reference>
<evidence type="ECO:0008006" key="3">
    <source>
        <dbReference type="Google" id="ProtNLM"/>
    </source>
</evidence>
<dbReference type="EMBL" id="QFXC01000003">
    <property type="protein sequence ID" value="RDH85674.1"/>
    <property type="molecule type" value="Genomic_DNA"/>
</dbReference>
<name>A0A370DMR8_9GAMM</name>